<evidence type="ECO:0000313" key="3">
    <source>
        <dbReference type="EMBL" id="MBM7816352.1"/>
    </source>
</evidence>
<dbReference type="Proteomes" id="UP000809290">
    <property type="component" value="Unassembled WGS sequence"/>
</dbReference>
<dbReference type="InterPro" id="IPR041657">
    <property type="entry name" value="HTH_17"/>
</dbReference>
<sequence length="133" mass="14604">MTDTPMYRVSEAARFLDVSTDTVRRWIAAGTLTHRTDSAGRTVVDGVELARHARKITALPEDPRHVSTSVSNRFYGIVTDVKRGDVMSMVEIQAGPHRIFSLVGTDEIDRMQLTPGNAVIASALAQVIALERI</sequence>
<feature type="domain" description="Helix-turn-helix" evidence="2">
    <location>
        <begin position="6"/>
        <end position="54"/>
    </location>
</feature>
<evidence type="ECO:0000259" key="2">
    <source>
        <dbReference type="Pfam" id="PF12728"/>
    </source>
</evidence>
<dbReference type="Pfam" id="PF12728">
    <property type="entry name" value="HTH_17"/>
    <property type="match status" value="1"/>
</dbReference>
<gene>
    <name evidence="3" type="ORF">JOE56_001046</name>
</gene>
<dbReference type="InterPro" id="IPR005116">
    <property type="entry name" value="Transp-assoc_OB_typ1"/>
</dbReference>
<protein>
    <submittedName>
        <fullName evidence="3">Excisionase family DNA binding protein</fullName>
    </submittedName>
</protein>
<name>A0ABS2SJA6_9MICO</name>
<dbReference type="SUPFAM" id="SSF50331">
    <property type="entry name" value="MOP-like"/>
    <property type="match status" value="1"/>
</dbReference>
<dbReference type="Gene3D" id="2.40.50.100">
    <property type="match status" value="1"/>
</dbReference>
<dbReference type="InterPro" id="IPR008995">
    <property type="entry name" value="Mo/tungstate-bd_C_term_dom"/>
</dbReference>
<organism evidence="3 4">
    <name type="scientific">Brevibacterium paucivorans</name>
    <dbReference type="NCBI Taxonomy" id="170994"/>
    <lineage>
        <taxon>Bacteria</taxon>
        <taxon>Bacillati</taxon>
        <taxon>Actinomycetota</taxon>
        <taxon>Actinomycetes</taxon>
        <taxon>Micrococcales</taxon>
        <taxon>Brevibacteriaceae</taxon>
        <taxon>Brevibacterium</taxon>
    </lineage>
</organism>
<proteinExistence type="predicted"/>
<evidence type="ECO:0000313" key="4">
    <source>
        <dbReference type="Proteomes" id="UP000809290"/>
    </source>
</evidence>
<dbReference type="Pfam" id="PF03459">
    <property type="entry name" value="TOBE"/>
    <property type="match status" value="1"/>
</dbReference>
<dbReference type="RefSeq" id="WP_204515150.1">
    <property type="nucleotide sequence ID" value="NZ_JAFBCP010000001.1"/>
</dbReference>
<dbReference type="EMBL" id="JAFBCP010000001">
    <property type="protein sequence ID" value="MBM7816352.1"/>
    <property type="molecule type" value="Genomic_DNA"/>
</dbReference>
<keyword evidence="4" id="KW-1185">Reference proteome</keyword>
<accession>A0ABS2SJA6</accession>
<feature type="domain" description="Transport-associated OB type 1" evidence="1">
    <location>
        <begin position="68"/>
        <end position="125"/>
    </location>
</feature>
<evidence type="ECO:0000259" key="1">
    <source>
        <dbReference type="Pfam" id="PF03459"/>
    </source>
</evidence>
<reference evidence="3 4" key="1">
    <citation type="submission" date="2021-01" db="EMBL/GenBank/DDBJ databases">
        <title>Sequencing the genomes of 1000 actinobacteria strains.</title>
        <authorList>
            <person name="Klenk H.-P."/>
        </authorList>
    </citation>
    <scope>NUCLEOTIDE SEQUENCE [LARGE SCALE GENOMIC DNA]</scope>
    <source>
        <strain evidence="3 4">DSM 13657</strain>
    </source>
</reference>
<comment type="caution">
    <text evidence="3">The sequence shown here is derived from an EMBL/GenBank/DDBJ whole genome shotgun (WGS) entry which is preliminary data.</text>
</comment>